<name>A0A4Y7PQW5_9AGAM</name>
<dbReference type="Proteomes" id="UP000294933">
    <property type="component" value="Unassembled WGS sequence"/>
</dbReference>
<proteinExistence type="predicted"/>
<sequence length="413" mass="46799">MTTVLPFELWTQILEHAIVTHIPQSSHYDPVILPHPVVPRQYVGWPSKEKQVALKLALVCREFREVVRPILFEVIHFTKSSSVWRFADLLDNIFTNAGIPHENGPRLWTKHLSFDFEETNPNPTYRVPMCRIFKHCTNVIGVVSKIDSPDTILGMNDQSDCAAECIPRGSQFFCFQSIGWMAGEDSFNTAVLRLNSDSLRVVETEDASEMFHSSDLSNVSLAKVTHLRAKTSTKGRNIQAQHLPLLAHLHIYNGLDPFDNTFAAFHDKVISFHSGPFPLVDVQLQTILQRFRRLHTLGFHSGGTHGILLQPTLSAITRQPYLRHIHLGYHDSFRGRSLKRVFRDLKDLLVWFTGSQDVFPALETITVSCHFSETTLTRWSADITATCVDLSKGLGSSECRVLVRVGSNPFRVF</sequence>
<dbReference type="EMBL" id="ML170231">
    <property type="protein sequence ID" value="TDL16969.1"/>
    <property type="molecule type" value="Genomic_DNA"/>
</dbReference>
<evidence type="ECO:0000313" key="1">
    <source>
        <dbReference type="EMBL" id="TDL16969.1"/>
    </source>
</evidence>
<accession>A0A4Y7PQW5</accession>
<gene>
    <name evidence="1" type="ORF">BD410DRAFT_586811</name>
</gene>
<evidence type="ECO:0000313" key="2">
    <source>
        <dbReference type="Proteomes" id="UP000294933"/>
    </source>
</evidence>
<dbReference type="AlphaFoldDB" id="A0A4Y7PQW5"/>
<organism evidence="1 2">
    <name type="scientific">Rickenella mellea</name>
    <dbReference type="NCBI Taxonomy" id="50990"/>
    <lineage>
        <taxon>Eukaryota</taxon>
        <taxon>Fungi</taxon>
        <taxon>Dikarya</taxon>
        <taxon>Basidiomycota</taxon>
        <taxon>Agaricomycotina</taxon>
        <taxon>Agaricomycetes</taxon>
        <taxon>Hymenochaetales</taxon>
        <taxon>Rickenellaceae</taxon>
        <taxon>Rickenella</taxon>
    </lineage>
</organism>
<protein>
    <recommendedName>
        <fullName evidence="3">F-box domain-containing protein</fullName>
    </recommendedName>
</protein>
<keyword evidence="2" id="KW-1185">Reference proteome</keyword>
<reference evidence="1 2" key="1">
    <citation type="submission" date="2018-06" db="EMBL/GenBank/DDBJ databases">
        <title>A transcriptomic atlas of mushroom development highlights an independent origin of complex multicellularity.</title>
        <authorList>
            <consortium name="DOE Joint Genome Institute"/>
            <person name="Krizsan K."/>
            <person name="Almasi E."/>
            <person name="Merenyi Z."/>
            <person name="Sahu N."/>
            <person name="Viragh M."/>
            <person name="Koszo T."/>
            <person name="Mondo S."/>
            <person name="Kiss B."/>
            <person name="Balint B."/>
            <person name="Kues U."/>
            <person name="Barry K."/>
            <person name="Hegedus J.C."/>
            <person name="Henrissat B."/>
            <person name="Johnson J."/>
            <person name="Lipzen A."/>
            <person name="Ohm R."/>
            <person name="Nagy I."/>
            <person name="Pangilinan J."/>
            <person name="Yan J."/>
            <person name="Xiong Y."/>
            <person name="Grigoriev I.V."/>
            <person name="Hibbett D.S."/>
            <person name="Nagy L.G."/>
        </authorList>
    </citation>
    <scope>NUCLEOTIDE SEQUENCE [LARGE SCALE GENOMIC DNA]</scope>
    <source>
        <strain evidence="1 2">SZMC22713</strain>
    </source>
</reference>
<evidence type="ECO:0008006" key="3">
    <source>
        <dbReference type="Google" id="ProtNLM"/>
    </source>
</evidence>
<dbReference type="VEuPathDB" id="FungiDB:BD410DRAFT_586811"/>